<name>A0A2W6NFS7_9HELI</name>
<comment type="caution">
    <text evidence="3">The sequence shown here is derived from an EMBL/GenBank/DDBJ whole genome shotgun (WGS) entry which is preliminary data.</text>
</comment>
<organism evidence="3 4">
    <name type="scientific">Helicobacter valdiviensis</name>
    <dbReference type="NCBI Taxonomy" id="1458358"/>
    <lineage>
        <taxon>Bacteria</taxon>
        <taxon>Pseudomonadati</taxon>
        <taxon>Campylobacterota</taxon>
        <taxon>Epsilonproteobacteria</taxon>
        <taxon>Campylobacterales</taxon>
        <taxon>Helicobacteraceae</taxon>
        <taxon>Helicobacter</taxon>
    </lineage>
</organism>
<evidence type="ECO:0000313" key="4">
    <source>
        <dbReference type="Proteomes" id="UP000249746"/>
    </source>
</evidence>
<sequence>MENMLVNIIFTLAMLALAFWDFLSYGKQKHRDFKSIIISAGVLGTFVGIFMGLQDFDTRNIENSVPTLLEGLKTAFYTSILGMGLAILLSIIQKSKAVKSDLDNMLDYFSLQMGKLDELSRLKELTQITQKQQETLHKTQTLLEKQSLANEERYLGLEEHFNKVNFTLKEAMHHLAQGASKELIGALEGVIRDFNKKITDQFGDNFKELNLAVSQMIAWQNNYKEGIAGLEENLKNTLALFNQTSEGIALIAKRNEETLEVYKALANSIEASRIENEKLSSLLAGFEDMHIHAQNALVSVKELVESIESIQARSYEVTEQSHKQISQIIQSGKEESMELVRSNLENTTQFLEQSTKTYLQNSQNVLENSLQTLEQDHTKLNEQLNKLYTAFMEFNESYITQNQEKLTQSLKELESKTLELLENFNHNEEELRFKNLEMVTHIKSNIQEQMEEIKSKYGELVDNLQEAQKQSVLLLEEQSKRSDDVLLKHSQNMETTLEQNANSFMNLSKNTQDNLQKHLDALEEHVNNAVLSFDKLLGNSTKNLEENLQSSKEALITLSNEVEKSTTDTLRSLNDLVQNTANSLSQSSQNIEEALSATSYNIQENFTKTTQEISQNVQMLLEGNKEQSKQLYGLLEEDAKNFGGYLEKLQSQNQSFLEDYQGKLRGSLAESYKNTLESLNAYLKNANSLHQTQVGKILQTSTQTHQELTTHLQNNLAEIASLFDINSKKVLESANSLVSNLLNLSKTQLDSHSKEVIQSYLTLQDQVKVMLKEMGSEYLEMLSLLSKKSLELPKNVSAELLNEFNKLQKNLGDALTKTYLSLESNRKEIDAILQITKTNVSSSLAETSELNAKLCSSLGELDGALSNITLGFRQDYEWFLRRIRELMGAR</sequence>
<feature type="transmembrane region" description="Helical" evidence="2">
    <location>
        <begin position="6"/>
        <end position="23"/>
    </location>
</feature>
<dbReference type="OrthoDB" id="9798009at2"/>
<accession>A0A2W6NFS7</accession>
<dbReference type="RefSeq" id="WP_111230086.1">
    <property type="nucleotide sequence ID" value="NZ_NBIU01000020.1"/>
</dbReference>
<feature type="coiled-coil region" evidence="1">
    <location>
        <begin position="505"/>
        <end position="561"/>
    </location>
</feature>
<dbReference type="SUPFAM" id="SSF58113">
    <property type="entry name" value="Apolipoprotein A-I"/>
    <property type="match status" value="2"/>
</dbReference>
<dbReference type="AlphaFoldDB" id="A0A2W6NFS7"/>
<dbReference type="Proteomes" id="UP000249746">
    <property type="component" value="Unassembled WGS sequence"/>
</dbReference>
<proteinExistence type="predicted"/>
<evidence type="ECO:0000256" key="1">
    <source>
        <dbReference type="SAM" id="Coils"/>
    </source>
</evidence>
<evidence type="ECO:0000256" key="2">
    <source>
        <dbReference type="SAM" id="Phobius"/>
    </source>
</evidence>
<evidence type="ECO:0008006" key="5">
    <source>
        <dbReference type="Google" id="ProtNLM"/>
    </source>
</evidence>
<keyword evidence="2" id="KW-1133">Transmembrane helix</keyword>
<keyword evidence="2" id="KW-0472">Membrane</keyword>
<gene>
    <name evidence="3" type="ORF">B6S12_06960</name>
</gene>
<protein>
    <recommendedName>
        <fullName evidence="5">MotA/TolQ/ExbB proton channel domain-containing protein</fullName>
    </recommendedName>
</protein>
<reference evidence="3 4" key="1">
    <citation type="submission" date="2017-03" db="EMBL/GenBank/DDBJ databases">
        <title>Genomic and clinical evidence uncovers the enterohepatic species Helicobacter valdiviensis as a potential human intestinal pathogen.</title>
        <authorList>
            <person name="Fresia P."/>
            <person name="Jara R."/>
            <person name="Sierra R."/>
            <person name="Ferres I."/>
            <person name="Greif G."/>
            <person name="Iraola G."/>
            <person name="Collado L."/>
        </authorList>
    </citation>
    <scope>NUCLEOTIDE SEQUENCE [LARGE SCALE GENOMIC DNA]</scope>
    <source>
        <strain evidence="3 4">WBE14</strain>
    </source>
</reference>
<feature type="coiled-coil region" evidence="1">
    <location>
        <begin position="363"/>
        <end position="470"/>
    </location>
</feature>
<keyword evidence="2" id="KW-0812">Transmembrane</keyword>
<evidence type="ECO:0000313" key="3">
    <source>
        <dbReference type="EMBL" id="PZT47820.1"/>
    </source>
</evidence>
<dbReference type="EMBL" id="NBIU01000020">
    <property type="protein sequence ID" value="PZT47820.1"/>
    <property type="molecule type" value="Genomic_DNA"/>
</dbReference>
<keyword evidence="4" id="KW-1185">Reference proteome</keyword>
<feature type="transmembrane region" description="Helical" evidence="2">
    <location>
        <begin position="35"/>
        <end position="54"/>
    </location>
</feature>
<keyword evidence="1" id="KW-0175">Coiled coil</keyword>